<keyword evidence="8" id="KW-0653">Protein transport</keyword>
<dbReference type="Pfam" id="PF02225">
    <property type="entry name" value="PA"/>
    <property type="match status" value="1"/>
</dbReference>
<evidence type="ECO:0000256" key="18">
    <source>
        <dbReference type="SAM" id="Phobius"/>
    </source>
</evidence>
<reference evidence="21" key="2">
    <citation type="submission" date="2013-12" db="EMBL/GenBank/DDBJ databases">
        <authorList>
            <person name="Yu Y."/>
            <person name="Lee S."/>
            <person name="de Baynast K."/>
            <person name="Wissotski M."/>
            <person name="Liu L."/>
            <person name="Talag J."/>
            <person name="Goicoechea J."/>
            <person name="Angelova A."/>
            <person name="Jetty R."/>
            <person name="Kudrna D."/>
            <person name="Golser W."/>
            <person name="Rivera L."/>
            <person name="Zhang J."/>
            <person name="Wing R."/>
        </authorList>
    </citation>
    <scope>NUCLEOTIDE SEQUENCE</scope>
</reference>
<dbReference type="GO" id="GO:0012505">
    <property type="term" value="C:endomembrane system"/>
    <property type="evidence" value="ECO:0007669"/>
    <property type="project" value="UniProtKB-SubCell"/>
</dbReference>
<reference evidence="20" key="3">
    <citation type="submission" date="2015-04" db="UniProtKB">
        <authorList>
            <consortium name="EnsemblPlants"/>
        </authorList>
    </citation>
    <scope>IDENTIFICATION</scope>
</reference>
<evidence type="ECO:0000256" key="16">
    <source>
        <dbReference type="PROSITE-ProRule" id="PRU00175"/>
    </source>
</evidence>
<evidence type="ECO:0000256" key="3">
    <source>
        <dbReference type="ARBA" id="ARBA00022692"/>
    </source>
</evidence>
<keyword evidence="1" id="KW-0813">Transport</keyword>
<proteinExistence type="predicted"/>
<dbReference type="InterPro" id="IPR003137">
    <property type="entry name" value="PA_domain"/>
</dbReference>
<evidence type="ECO:0000256" key="8">
    <source>
        <dbReference type="ARBA" id="ARBA00022927"/>
    </source>
</evidence>
<dbReference type="InterPro" id="IPR044744">
    <property type="entry name" value="ZNRF4/RNF13/RNF167_PA"/>
</dbReference>
<dbReference type="CDD" id="cd02123">
    <property type="entry name" value="PA_C_RZF_like"/>
    <property type="match status" value="1"/>
</dbReference>
<evidence type="ECO:0000256" key="4">
    <source>
        <dbReference type="ARBA" id="ARBA00022723"/>
    </source>
</evidence>
<feature type="region of interest" description="Disordered" evidence="17">
    <location>
        <begin position="348"/>
        <end position="376"/>
    </location>
</feature>
<dbReference type="GO" id="GO:0015031">
    <property type="term" value="P:protein transport"/>
    <property type="evidence" value="ECO:0007669"/>
    <property type="project" value="UniProtKB-KW"/>
</dbReference>
<dbReference type="InterPro" id="IPR001841">
    <property type="entry name" value="Znf_RING"/>
</dbReference>
<dbReference type="STRING" id="77586.A0A0D9X3G5"/>
<dbReference type="InterPro" id="IPR046450">
    <property type="entry name" value="PA_dom_sf"/>
</dbReference>
<dbReference type="AlphaFoldDB" id="A0A0D9X3G5"/>
<dbReference type="InterPro" id="IPR013083">
    <property type="entry name" value="Znf_RING/FYVE/PHD"/>
</dbReference>
<dbReference type="SUPFAM" id="SSF52025">
    <property type="entry name" value="PA domain"/>
    <property type="match status" value="1"/>
</dbReference>
<keyword evidence="9 18" id="KW-1133">Transmembrane helix</keyword>
<keyword evidence="5" id="KW-0732">Signal</keyword>
<keyword evidence="11" id="KW-1015">Disulfide bond</keyword>
<dbReference type="GO" id="GO:0032586">
    <property type="term" value="C:protein storage vacuole membrane"/>
    <property type="evidence" value="ECO:0007669"/>
    <property type="project" value="UniProtKB-SubCell"/>
</dbReference>
<dbReference type="PANTHER" id="PTHR47168">
    <property type="entry name" value="RING ZINC FINGER DOMAIN SUPERFAMILY PROTEIN-RELATED"/>
    <property type="match status" value="1"/>
</dbReference>
<evidence type="ECO:0000313" key="20">
    <source>
        <dbReference type="EnsemblPlants" id="LPERR08G00400.2"/>
    </source>
</evidence>
<comment type="subcellular location">
    <subcellularLocation>
        <location evidence="13">Endomembrane system</location>
        <topology evidence="13">Single-pass type I membrane protein</topology>
    </subcellularLocation>
    <subcellularLocation>
        <location evidence="14">Prevacuolar compartment membrane</location>
    </subcellularLocation>
    <subcellularLocation>
        <location evidence="15">Protein storage vacuole membrane</location>
    </subcellularLocation>
</comment>
<keyword evidence="7" id="KW-0862">Zinc</keyword>
<dbReference type="PROSITE" id="PS50089">
    <property type="entry name" value="ZF_RING_2"/>
    <property type="match status" value="1"/>
</dbReference>
<dbReference type="FunFam" id="3.30.40.10:FF:000276">
    <property type="entry name" value="Receptor homology region transmembrane domain-and RING domain-containing protein 2"/>
    <property type="match status" value="1"/>
</dbReference>
<dbReference type="Gramene" id="LPERR08G00400.2">
    <property type="protein sequence ID" value="LPERR08G00400.2"/>
    <property type="gene ID" value="LPERR08G00400"/>
</dbReference>
<dbReference type="HOGENOM" id="CLU_035275_2_0_1"/>
<accession>A0A0D9X3G5</accession>
<evidence type="ECO:0000259" key="19">
    <source>
        <dbReference type="PROSITE" id="PS50089"/>
    </source>
</evidence>
<dbReference type="InterPro" id="IPR051653">
    <property type="entry name" value="E3_ligase_sorting_rcpt"/>
</dbReference>
<feature type="transmembrane region" description="Helical" evidence="18">
    <location>
        <begin position="199"/>
        <end position="223"/>
    </location>
</feature>
<reference evidence="20 21" key="1">
    <citation type="submission" date="2012-08" db="EMBL/GenBank/DDBJ databases">
        <title>Oryza genome evolution.</title>
        <authorList>
            <person name="Wing R.A."/>
        </authorList>
    </citation>
    <scope>NUCLEOTIDE SEQUENCE</scope>
</reference>
<dbReference type="Proteomes" id="UP000032180">
    <property type="component" value="Chromosome 8"/>
</dbReference>
<evidence type="ECO:0000256" key="12">
    <source>
        <dbReference type="ARBA" id="ARBA00023180"/>
    </source>
</evidence>
<evidence type="ECO:0000256" key="15">
    <source>
        <dbReference type="ARBA" id="ARBA00060484"/>
    </source>
</evidence>
<dbReference type="FunFam" id="3.50.30.30:FF:000020">
    <property type="entry name" value="Receptor homology region transmembrane domain-and RING domain-containing protein 2"/>
    <property type="match status" value="1"/>
</dbReference>
<keyword evidence="10 18" id="KW-0472">Membrane</keyword>
<name>A0A0D9X3G5_9ORYZ</name>
<feature type="domain" description="RING-type" evidence="19">
    <location>
        <begin position="270"/>
        <end position="312"/>
    </location>
</feature>
<evidence type="ECO:0000256" key="5">
    <source>
        <dbReference type="ARBA" id="ARBA00022729"/>
    </source>
</evidence>
<evidence type="ECO:0000256" key="14">
    <source>
        <dbReference type="ARBA" id="ARBA00046293"/>
    </source>
</evidence>
<keyword evidence="2" id="KW-0926">Vacuole</keyword>
<keyword evidence="12" id="KW-0325">Glycoprotein</keyword>
<dbReference type="Gene3D" id="3.50.30.30">
    <property type="match status" value="1"/>
</dbReference>
<dbReference type="SMART" id="SM00184">
    <property type="entry name" value="RING"/>
    <property type="match status" value="1"/>
</dbReference>
<evidence type="ECO:0000256" key="1">
    <source>
        <dbReference type="ARBA" id="ARBA00022448"/>
    </source>
</evidence>
<evidence type="ECO:0000256" key="17">
    <source>
        <dbReference type="SAM" id="MobiDB-lite"/>
    </source>
</evidence>
<keyword evidence="3 18" id="KW-0812">Transmembrane</keyword>
<evidence type="ECO:0000256" key="10">
    <source>
        <dbReference type="ARBA" id="ARBA00023136"/>
    </source>
</evidence>
<keyword evidence="21" id="KW-1185">Reference proteome</keyword>
<sequence>MNWSSSEAVLSSKVALLHSLFCSTVLPKENCSNKMNRMKGGRFPLLFCAVICLMAQLGACNVVLMANNTTLSFDDVEATFTPAVKDSGVKGAVYAVEPLDACGPLRNKAIDGPTSPFALVIRGGCQFDDKIRNAQNAGFKAVIVYDNEDSGVLVSMAGSSSGIHIYAVFLSKASGQVLKKYADQSDVEVWILPVYENSAWSIMAISFTSLLAMAAVLASCFFVRRHQIRRDRGRIPVTREFHGMSSQLVKAMPSLIFTKVQEDNSTSSSCAICLEDYSYGEKLRVLPCRHKFHVTCVDMWLTSWKTFCPVCKRDASAGTSKPPASESTPLLSSIINLPAESTALSSFRSTVAVSPPRPTRRHPSSQSTSHAYPISIAPRNYNPQRYYANSPLLTTSRSNVDLANMSSQWSHSPHQASVHSLRGGHFSLPINIRYAVPHVPRSGYGSGNLGLSHASRSHHGSPTKLLPHAPHGVRAKPVYYGAPVATIEVYQVRFSSIITSDLCTALSWF</sequence>
<dbReference type="SUPFAM" id="SSF57850">
    <property type="entry name" value="RING/U-box"/>
    <property type="match status" value="1"/>
</dbReference>
<dbReference type="PANTHER" id="PTHR47168:SF5">
    <property type="entry name" value="RING-TYPE DOMAIN-CONTAINING PROTEIN"/>
    <property type="match status" value="1"/>
</dbReference>
<keyword evidence="6 16" id="KW-0863">Zinc-finger</keyword>
<evidence type="ECO:0000313" key="21">
    <source>
        <dbReference type="Proteomes" id="UP000032180"/>
    </source>
</evidence>
<feature type="transmembrane region" description="Helical" evidence="18">
    <location>
        <begin position="43"/>
        <end position="66"/>
    </location>
</feature>
<dbReference type="EnsemblPlants" id="LPERR08G00400.2">
    <property type="protein sequence ID" value="LPERR08G00400.2"/>
    <property type="gene ID" value="LPERR08G00400"/>
</dbReference>
<protein>
    <recommendedName>
        <fullName evidence="19">RING-type domain-containing protein</fullName>
    </recommendedName>
</protein>
<evidence type="ECO:0000256" key="13">
    <source>
        <dbReference type="ARBA" id="ARBA00046288"/>
    </source>
</evidence>
<organism evidence="20 21">
    <name type="scientific">Leersia perrieri</name>
    <dbReference type="NCBI Taxonomy" id="77586"/>
    <lineage>
        <taxon>Eukaryota</taxon>
        <taxon>Viridiplantae</taxon>
        <taxon>Streptophyta</taxon>
        <taxon>Embryophyta</taxon>
        <taxon>Tracheophyta</taxon>
        <taxon>Spermatophyta</taxon>
        <taxon>Magnoliopsida</taxon>
        <taxon>Liliopsida</taxon>
        <taxon>Poales</taxon>
        <taxon>Poaceae</taxon>
        <taxon>BOP clade</taxon>
        <taxon>Oryzoideae</taxon>
        <taxon>Oryzeae</taxon>
        <taxon>Oryzinae</taxon>
        <taxon>Leersia</taxon>
    </lineage>
</organism>
<dbReference type="Gene3D" id="3.30.40.10">
    <property type="entry name" value="Zinc/RING finger domain, C3HC4 (zinc finger)"/>
    <property type="match status" value="1"/>
</dbReference>
<dbReference type="GO" id="GO:0008270">
    <property type="term" value="F:zinc ion binding"/>
    <property type="evidence" value="ECO:0007669"/>
    <property type="project" value="UniProtKB-KW"/>
</dbReference>
<keyword evidence="4" id="KW-0479">Metal-binding</keyword>
<dbReference type="Pfam" id="PF13639">
    <property type="entry name" value="zf-RING_2"/>
    <property type="match status" value="1"/>
</dbReference>
<evidence type="ECO:0000256" key="6">
    <source>
        <dbReference type="ARBA" id="ARBA00022771"/>
    </source>
</evidence>
<evidence type="ECO:0000256" key="7">
    <source>
        <dbReference type="ARBA" id="ARBA00022833"/>
    </source>
</evidence>
<evidence type="ECO:0000256" key="11">
    <source>
        <dbReference type="ARBA" id="ARBA00023157"/>
    </source>
</evidence>
<dbReference type="eggNOG" id="KOG4628">
    <property type="taxonomic scope" value="Eukaryota"/>
</dbReference>
<evidence type="ECO:0000256" key="2">
    <source>
        <dbReference type="ARBA" id="ARBA00022554"/>
    </source>
</evidence>
<evidence type="ECO:0000256" key="9">
    <source>
        <dbReference type="ARBA" id="ARBA00022989"/>
    </source>
</evidence>